<keyword evidence="2" id="KW-1185">Reference proteome</keyword>
<dbReference type="EMBL" id="BPLR01000039">
    <property type="protein sequence ID" value="GIY91677.1"/>
    <property type="molecule type" value="Genomic_DNA"/>
</dbReference>
<sequence>MDACWQWQKSPSNVFSFTFQAKRAAAETEREVNNEILSCQKLIHQHRESIARLEDRVAQLSEEQSHPQ</sequence>
<reference evidence="1 2" key="1">
    <citation type="submission" date="2021-06" db="EMBL/GenBank/DDBJ databases">
        <title>Caerostris extrusa draft genome.</title>
        <authorList>
            <person name="Kono N."/>
            <person name="Arakawa K."/>
        </authorList>
    </citation>
    <scope>NUCLEOTIDE SEQUENCE [LARGE SCALE GENOMIC DNA]</scope>
</reference>
<gene>
    <name evidence="1" type="ORF">CEXT_655251</name>
</gene>
<organism evidence="1 2">
    <name type="scientific">Caerostris extrusa</name>
    <name type="common">Bark spider</name>
    <name type="synonym">Caerostris bankana</name>
    <dbReference type="NCBI Taxonomy" id="172846"/>
    <lineage>
        <taxon>Eukaryota</taxon>
        <taxon>Metazoa</taxon>
        <taxon>Ecdysozoa</taxon>
        <taxon>Arthropoda</taxon>
        <taxon>Chelicerata</taxon>
        <taxon>Arachnida</taxon>
        <taxon>Araneae</taxon>
        <taxon>Araneomorphae</taxon>
        <taxon>Entelegynae</taxon>
        <taxon>Araneoidea</taxon>
        <taxon>Araneidae</taxon>
        <taxon>Caerostris</taxon>
    </lineage>
</organism>
<dbReference type="AlphaFoldDB" id="A0AAV4X901"/>
<protein>
    <submittedName>
        <fullName evidence="1">Uncharacterized protein</fullName>
    </submittedName>
</protein>
<evidence type="ECO:0000313" key="2">
    <source>
        <dbReference type="Proteomes" id="UP001054945"/>
    </source>
</evidence>
<accession>A0AAV4X901</accession>
<comment type="caution">
    <text evidence="1">The sequence shown here is derived from an EMBL/GenBank/DDBJ whole genome shotgun (WGS) entry which is preliminary data.</text>
</comment>
<evidence type="ECO:0000313" key="1">
    <source>
        <dbReference type="EMBL" id="GIY91677.1"/>
    </source>
</evidence>
<name>A0AAV4X901_CAEEX</name>
<dbReference type="Proteomes" id="UP001054945">
    <property type="component" value="Unassembled WGS sequence"/>
</dbReference>
<proteinExistence type="predicted"/>